<gene>
    <name evidence="1" type="ORF">RDI58_015443</name>
</gene>
<dbReference type="AlphaFoldDB" id="A0AAN8TEC2"/>
<comment type="caution">
    <text evidence="1">The sequence shown here is derived from an EMBL/GenBank/DDBJ whole genome shotgun (WGS) entry which is preliminary data.</text>
</comment>
<protein>
    <recommendedName>
        <fullName evidence="3">Reverse transcriptase zinc-binding domain-containing protein</fullName>
    </recommendedName>
</protein>
<accession>A0AAN8TEC2</accession>
<evidence type="ECO:0008006" key="3">
    <source>
        <dbReference type="Google" id="ProtNLM"/>
    </source>
</evidence>
<evidence type="ECO:0000313" key="2">
    <source>
        <dbReference type="Proteomes" id="UP001371456"/>
    </source>
</evidence>
<keyword evidence="2" id="KW-1185">Reference proteome</keyword>
<organism evidence="1 2">
    <name type="scientific">Solanum bulbocastanum</name>
    <name type="common">Wild potato</name>
    <dbReference type="NCBI Taxonomy" id="147425"/>
    <lineage>
        <taxon>Eukaryota</taxon>
        <taxon>Viridiplantae</taxon>
        <taxon>Streptophyta</taxon>
        <taxon>Embryophyta</taxon>
        <taxon>Tracheophyta</taxon>
        <taxon>Spermatophyta</taxon>
        <taxon>Magnoliopsida</taxon>
        <taxon>eudicotyledons</taxon>
        <taxon>Gunneridae</taxon>
        <taxon>Pentapetalae</taxon>
        <taxon>asterids</taxon>
        <taxon>lamiids</taxon>
        <taxon>Solanales</taxon>
        <taxon>Solanaceae</taxon>
        <taxon>Solanoideae</taxon>
        <taxon>Solaneae</taxon>
        <taxon>Solanum</taxon>
    </lineage>
</organism>
<dbReference type="Proteomes" id="UP001371456">
    <property type="component" value="Unassembled WGS sequence"/>
</dbReference>
<reference evidence="1 2" key="1">
    <citation type="submission" date="2024-02" db="EMBL/GenBank/DDBJ databases">
        <title>de novo genome assembly of Solanum bulbocastanum strain 11H21.</title>
        <authorList>
            <person name="Hosaka A.J."/>
        </authorList>
    </citation>
    <scope>NUCLEOTIDE SEQUENCE [LARGE SCALE GENOMIC DNA]</scope>
    <source>
        <tissue evidence="1">Young leaves</tissue>
    </source>
</reference>
<proteinExistence type="predicted"/>
<sequence length="194" mass="22165">MSQLWSKLKALKRGLKDLNTYLASYSQKLQTARQSSEIVQSQMVTQPLNSVLIEQESVLLNDIRKWSLVEEQVPLDCAFCATPTETFDHLYFECPVTRALWSRLLLWIGFGRTIGSWQQELEWTNAWARKKTGKCAIVSCVFAMVYTLYGGKERACNSKQDPTTATESAKRLLSIFKFPEETFQNGGLLLDRLP</sequence>
<name>A0AAN8TEC2_SOLBU</name>
<dbReference type="EMBL" id="JBANQN010000006">
    <property type="protein sequence ID" value="KAK6786918.1"/>
    <property type="molecule type" value="Genomic_DNA"/>
</dbReference>
<evidence type="ECO:0000313" key="1">
    <source>
        <dbReference type="EMBL" id="KAK6786918.1"/>
    </source>
</evidence>